<dbReference type="GO" id="GO:0005737">
    <property type="term" value="C:cytoplasm"/>
    <property type="evidence" value="ECO:0007669"/>
    <property type="project" value="TreeGrafter"/>
</dbReference>
<dbReference type="PROSITE" id="PS51043">
    <property type="entry name" value="DDHD"/>
    <property type="match status" value="1"/>
</dbReference>
<dbReference type="Ensembl" id="ENSANIT00000005896.1">
    <property type="protein sequence ID" value="ENSANIP00000005707.1"/>
    <property type="gene ID" value="ENSANIG00000003863.1"/>
</dbReference>
<feature type="compositionally biased region" description="Basic and acidic residues" evidence="2">
    <location>
        <begin position="577"/>
        <end position="589"/>
    </location>
</feature>
<evidence type="ECO:0000256" key="2">
    <source>
        <dbReference type="SAM" id="MobiDB-lite"/>
    </source>
</evidence>
<evidence type="ECO:0000313" key="5">
    <source>
        <dbReference type="Proteomes" id="UP000694541"/>
    </source>
</evidence>
<proteinExistence type="inferred from homology"/>
<reference evidence="4" key="2">
    <citation type="submission" date="2025-09" db="UniProtKB">
        <authorList>
            <consortium name="Ensembl"/>
        </authorList>
    </citation>
    <scope>IDENTIFICATION</scope>
</reference>
<feature type="domain" description="DDHD" evidence="3">
    <location>
        <begin position="410"/>
        <end position="654"/>
    </location>
</feature>
<dbReference type="InterPro" id="IPR058055">
    <property type="entry name" value="PA-PLA1"/>
</dbReference>
<dbReference type="GO" id="GO:0046872">
    <property type="term" value="F:metal ion binding"/>
    <property type="evidence" value="ECO:0007669"/>
    <property type="project" value="InterPro"/>
</dbReference>
<dbReference type="AlphaFoldDB" id="A0A8B9M8R2"/>
<dbReference type="GO" id="GO:0004620">
    <property type="term" value="F:phospholipase activity"/>
    <property type="evidence" value="ECO:0007669"/>
    <property type="project" value="TreeGrafter"/>
</dbReference>
<dbReference type="InterPro" id="IPR004177">
    <property type="entry name" value="DDHD_dom"/>
</dbReference>
<evidence type="ECO:0000313" key="4">
    <source>
        <dbReference type="Ensembl" id="ENSANIP00000005707.1"/>
    </source>
</evidence>
<accession>A0A8B9M8R2</accession>
<keyword evidence="5" id="KW-1185">Reference proteome</keyword>
<evidence type="ECO:0000256" key="1">
    <source>
        <dbReference type="ARBA" id="ARBA00038464"/>
    </source>
</evidence>
<dbReference type="PANTHER" id="PTHR23509:SF32">
    <property type="entry name" value="PHOSPHOLIPASE DDHD1"/>
    <property type="match status" value="1"/>
</dbReference>
<feature type="region of interest" description="Disordered" evidence="2">
    <location>
        <begin position="565"/>
        <end position="604"/>
    </location>
</feature>
<dbReference type="Proteomes" id="UP000694541">
    <property type="component" value="Unplaced"/>
</dbReference>
<reference evidence="4" key="1">
    <citation type="submission" date="2025-08" db="UniProtKB">
        <authorList>
            <consortium name="Ensembl"/>
        </authorList>
    </citation>
    <scope>IDENTIFICATION</scope>
</reference>
<dbReference type="PANTHER" id="PTHR23509">
    <property type="entry name" value="PA-PL1 PHOSPHOLIPASE FAMILY"/>
    <property type="match status" value="1"/>
</dbReference>
<dbReference type="SMART" id="SM01127">
    <property type="entry name" value="DDHD"/>
    <property type="match status" value="1"/>
</dbReference>
<feature type="compositionally biased region" description="Low complexity" evidence="2">
    <location>
        <begin position="508"/>
        <end position="527"/>
    </location>
</feature>
<sequence length="668" mass="75730">MNTTFTTHFSPMGKGRGVSPGICGYLARGPSSGSVTFPSKHQTEFPFPLICCQFVIYCIKKKYFSCLILETEKIPVMRGQWFIDGTWQPLEEEESNLIEQEHLNRFKGQQLQESFDMEVSKPVDGKEAIHSLKLSRNHVDWHSVDEVYLYSDATTSKIARTVTQKLGFSKASSSGTRLHRGYVEEATLEDKPPQTSHIVFVVHGIGQKMDQGRIIKNTAMMRDTARKIEEKYFSNLATHVEFLPVEWRSKLTLDGAAICKIVPRNTVDSITPDKVRGLRDMLNSSAMDIMYYTSPLYRDELVKGLQQELNRLYTLFCSRNPEFEEKGGKVSIVSHSLGCVITYDIMTGWNPVRLYEQLLQKEEEELEDRWMSYEEQRLLEELYITKQRLREIEERLHGLKASTISKPPVLKFKVENFFCMGSPLAVFLALRGIRPGNSGSQDHILPRTICNRLLNIFHPTDPVAYRLEPLILKHYSNISPVQIHWYNTANPLPYEHMKPSFLNPTKEPTSVTDSESVSTVPSPTTSPVMVRRHYGESITNIGKASILGAASIGKGLGGMLFSRFGRSSTTTPQTLETGKDGTEGDDKKATTVGTPPLPHSSSGFLEPTVELEHRIDFELREGLVESRYWSAVTSHTAYWSSLDIALFLLTFMYKHDQEDTDKSNLDTI</sequence>
<name>A0A8B9M8R2_9AVES</name>
<protein>
    <submittedName>
        <fullName evidence="4">DDHD domain containing 1</fullName>
    </submittedName>
</protein>
<comment type="similarity">
    <text evidence="1">Belongs to the PA-PLA1 family.</text>
</comment>
<feature type="compositionally biased region" description="Polar residues" evidence="2">
    <location>
        <begin position="565"/>
        <end position="576"/>
    </location>
</feature>
<organism evidence="4 5">
    <name type="scientific">Accipiter nisus</name>
    <name type="common">Eurasian sparrowhawk</name>
    <dbReference type="NCBI Taxonomy" id="211598"/>
    <lineage>
        <taxon>Eukaryota</taxon>
        <taxon>Metazoa</taxon>
        <taxon>Chordata</taxon>
        <taxon>Craniata</taxon>
        <taxon>Vertebrata</taxon>
        <taxon>Euteleostomi</taxon>
        <taxon>Archelosauria</taxon>
        <taxon>Archosauria</taxon>
        <taxon>Dinosauria</taxon>
        <taxon>Saurischia</taxon>
        <taxon>Theropoda</taxon>
        <taxon>Coelurosauria</taxon>
        <taxon>Aves</taxon>
        <taxon>Neognathae</taxon>
        <taxon>Neoaves</taxon>
        <taxon>Telluraves</taxon>
        <taxon>Accipitrimorphae</taxon>
        <taxon>Accipitriformes</taxon>
        <taxon>Accipitridae</taxon>
        <taxon>Accipitrinae</taxon>
        <taxon>Accipiter</taxon>
    </lineage>
</organism>
<feature type="region of interest" description="Disordered" evidence="2">
    <location>
        <begin position="504"/>
        <end position="527"/>
    </location>
</feature>
<dbReference type="Pfam" id="PF02862">
    <property type="entry name" value="DDHD"/>
    <property type="match status" value="2"/>
</dbReference>
<evidence type="ECO:0000259" key="3">
    <source>
        <dbReference type="PROSITE" id="PS51043"/>
    </source>
</evidence>